<dbReference type="EMBL" id="SAXZ01000012">
    <property type="protein sequence ID" value="TXJ31858.1"/>
    <property type="molecule type" value="Genomic_DNA"/>
</dbReference>
<organism evidence="3 6">
    <name type="scientific">Brachyspira aalborgi</name>
    <dbReference type="NCBI Taxonomy" id="29522"/>
    <lineage>
        <taxon>Bacteria</taxon>
        <taxon>Pseudomonadati</taxon>
        <taxon>Spirochaetota</taxon>
        <taxon>Spirochaetia</taxon>
        <taxon>Brachyspirales</taxon>
        <taxon>Brachyspiraceae</taxon>
        <taxon>Brachyspira</taxon>
    </lineage>
</organism>
<evidence type="ECO:0000313" key="5">
    <source>
        <dbReference type="Proteomes" id="UP000322659"/>
    </source>
</evidence>
<comment type="caution">
    <text evidence="3">The sequence shown here is derived from an EMBL/GenBank/DDBJ whole genome shotgun (WGS) entry which is preliminary data.</text>
</comment>
<evidence type="ECO:0000256" key="1">
    <source>
        <dbReference type="SAM" id="Coils"/>
    </source>
</evidence>
<dbReference type="AlphaFoldDB" id="A0AB38PYK3"/>
<dbReference type="RefSeq" id="WP_147735266.1">
    <property type="nucleotide sequence ID" value="NZ_SAXZ01000012.1"/>
</dbReference>
<keyword evidence="1" id="KW-0175">Coiled coil</keyword>
<gene>
    <name evidence="4" type="ORF">EPJ71_07020</name>
    <name evidence="3" type="ORF">EPJ73_10280</name>
</gene>
<reference evidence="5 6" key="1">
    <citation type="journal article" date="1992" name="Lakartidningen">
        <title>[Penicillin V and not amoxicillin is the first choice preparation in acute otitis].</title>
        <authorList>
            <person name="Kamme C."/>
            <person name="Lundgren K."/>
            <person name="Prellner K."/>
        </authorList>
    </citation>
    <scope>NUCLEOTIDE SEQUENCE [LARGE SCALE GENOMIC DNA]</scope>
    <source>
        <strain evidence="3 6">PC4597II</strain>
        <strain evidence="4 5">PC5099IV</strain>
    </source>
</reference>
<protein>
    <submittedName>
        <fullName evidence="3">Uncharacterized protein</fullName>
    </submittedName>
</protein>
<proteinExistence type="predicted"/>
<feature type="compositionally biased region" description="Polar residues" evidence="2">
    <location>
        <begin position="180"/>
        <end position="191"/>
    </location>
</feature>
<feature type="region of interest" description="Disordered" evidence="2">
    <location>
        <begin position="166"/>
        <end position="191"/>
    </location>
</feature>
<dbReference type="EMBL" id="SAYA01000023">
    <property type="protein sequence ID" value="TXJ24227.1"/>
    <property type="molecule type" value="Genomic_DNA"/>
</dbReference>
<sequence length="191" mass="22457">MFNDLFNIKIEQDITIYLKDKIDEKAFDNILIKIGLTSIEIKNSEKSEIYYKFSLTAKAIYTNPMNDFFIGSHIKLDAEKSCICIYGYNENIISGMKKILFKEKILDEVYDKSEEYKNNIEKYEANTDDIIEKIEEKEKTEPYNLFIIKHFIKYVIDKYKEENISSEDNSANENSEDNKNITTNPFITNGE</sequence>
<dbReference type="Proteomes" id="UP000322659">
    <property type="component" value="Unassembled WGS sequence"/>
</dbReference>
<evidence type="ECO:0000256" key="2">
    <source>
        <dbReference type="SAM" id="MobiDB-lite"/>
    </source>
</evidence>
<reference evidence="3" key="2">
    <citation type="submission" date="2019-01" db="EMBL/GenBank/DDBJ databases">
        <authorList>
            <person name="Thorell K."/>
        </authorList>
    </citation>
    <scope>NUCLEOTIDE SEQUENCE</scope>
    <source>
        <strain evidence="3">PC4597II</strain>
        <strain evidence="4">PC5099IV</strain>
    </source>
</reference>
<accession>A0AB38PYK3</accession>
<name>A0AB38PYK3_9SPIR</name>
<dbReference type="Proteomes" id="UP000324336">
    <property type="component" value="Unassembled WGS sequence"/>
</dbReference>
<evidence type="ECO:0000313" key="6">
    <source>
        <dbReference type="Proteomes" id="UP000324336"/>
    </source>
</evidence>
<evidence type="ECO:0000313" key="3">
    <source>
        <dbReference type="EMBL" id="TXJ24227.1"/>
    </source>
</evidence>
<feature type="coiled-coil region" evidence="1">
    <location>
        <begin position="106"/>
        <end position="140"/>
    </location>
</feature>
<keyword evidence="5" id="KW-1185">Reference proteome</keyword>
<evidence type="ECO:0000313" key="4">
    <source>
        <dbReference type="EMBL" id="TXJ31858.1"/>
    </source>
</evidence>